<dbReference type="PROSITE" id="PS51007">
    <property type="entry name" value="CYTC"/>
    <property type="match status" value="2"/>
</dbReference>
<dbReference type="GO" id="GO:0004130">
    <property type="term" value="F:cytochrome-c peroxidase activity"/>
    <property type="evidence" value="ECO:0007669"/>
    <property type="project" value="UniProtKB-EC"/>
</dbReference>
<reference evidence="10" key="1">
    <citation type="submission" date="2020-01" db="EMBL/GenBank/DDBJ databases">
        <authorList>
            <person name="Meier V. D."/>
            <person name="Meier V D."/>
        </authorList>
    </citation>
    <scope>NUCLEOTIDE SEQUENCE</scope>
    <source>
        <strain evidence="10">HLG_WM_MAG_04</strain>
    </source>
</reference>
<keyword evidence="6 7" id="KW-0408">Iron</keyword>
<evidence type="ECO:0000256" key="7">
    <source>
        <dbReference type="PROSITE-ProRule" id="PRU00433"/>
    </source>
</evidence>
<keyword evidence="2 7" id="KW-0349">Heme</keyword>
<dbReference type="PANTHER" id="PTHR30600:SF10">
    <property type="entry name" value="BLL6722 PROTEIN"/>
    <property type="match status" value="1"/>
</dbReference>
<keyword evidence="5 10" id="KW-0560">Oxidoreductase</keyword>
<dbReference type="GO" id="GO:0046872">
    <property type="term" value="F:metal ion binding"/>
    <property type="evidence" value="ECO:0007669"/>
    <property type="project" value="UniProtKB-KW"/>
</dbReference>
<feature type="domain" description="Cytochrome c" evidence="9">
    <location>
        <begin position="47"/>
        <end position="180"/>
    </location>
</feature>
<evidence type="ECO:0000256" key="3">
    <source>
        <dbReference type="ARBA" id="ARBA00022723"/>
    </source>
</evidence>
<evidence type="ECO:0000259" key="9">
    <source>
        <dbReference type="PROSITE" id="PS51007"/>
    </source>
</evidence>
<feature type="domain" description="Cytochrome c" evidence="9">
    <location>
        <begin position="242"/>
        <end position="406"/>
    </location>
</feature>
<evidence type="ECO:0000313" key="10">
    <source>
        <dbReference type="EMBL" id="CAA6800560.1"/>
    </source>
</evidence>
<sequence>MLKKIILSLSILLMLIGCGGDNAYESTESTSTPITPTPTPEVSTQLTKAELGEQLFFDKNLSLTRNTSCSTCHDPDHAFMDTRFKATDANQSIFMHGALSVGDDGVSLGGRNTPTAAYAMFSPEFNATTVVGGQFHDGRAATLKDQAMRPPLDGAEMMMPDEESVIERIKENTEYVTAFKNLYGDTIFEDTEKAYNAMGEAIGNFEKTDLFAPFDSKYDVYVKCKEDGGKTSACLQAGNWSVDEQLGMDLFFSEANTNCASCHQLQNTSEVSGETFSNYKFENIGTPKNLATIKARFDLGQGESEVTDHGGLAQGAADGAIKVPTLRNVAVTGPYMHNGVFADLTTVLEFYEHLRGAGNKAINPETNAPWGETDVEDTINHELLQQGVELTDRKIEALEAFLKTLTDAKYESLIP</sequence>
<evidence type="ECO:0000256" key="2">
    <source>
        <dbReference type="ARBA" id="ARBA00022617"/>
    </source>
</evidence>
<dbReference type="AlphaFoldDB" id="A0A6S6S2U8"/>
<dbReference type="EMBL" id="CACVAX010000001">
    <property type="protein sequence ID" value="CAA6800560.1"/>
    <property type="molecule type" value="Genomic_DNA"/>
</dbReference>
<comment type="subcellular location">
    <subcellularLocation>
        <location evidence="1">Cell envelope</location>
    </subcellularLocation>
</comment>
<dbReference type="GO" id="GO:0009055">
    <property type="term" value="F:electron transfer activity"/>
    <property type="evidence" value="ECO:0007669"/>
    <property type="project" value="InterPro"/>
</dbReference>
<evidence type="ECO:0000256" key="1">
    <source>
        <dbReference type="ARBA" id="ARBA00004196"/>
    </source>
</evidence>
<keyword evidence="4 8" id="KW-0732">Signal</keyword>
<evidence type="ECO:0000256" key="6">
    <source>
        <dbReference type="ARBA" id="ARBA00023004"/>
    </source>
</evidence>
<dbReference type="EC" id="1.11.1.5" evidence="10"/>
<dbReference type="GO" id="GO:0030313">
    <property type="term" value="C:cell envelope"/>
    <property type="evidence" value="ECO:0007669"/>
    <property type="project" value="UniProtKB-SubCell"/>
</dbReference>
<name>A0A6S6S2U8_9BACT</name>
<organism evidence="10">
    <name type="scientific">uncultured Sulfurovum sp</name>
    <dbReference type="NCBI Taxonomy" id="269237"/>
    <lineage>
        <taxon>Bacteria</taxon>
        <taxon>Pseudomonadati</taxon>
        <taxon>Campylobacterota</taxon>
        <taxon>Epsilonproteobacteria</taxon>
        <taxon>Campylobacterales</taxon>
        <taxon>Sulfurovaceae</taxon>
        <taxon>Sulfurovum</taxon>
        <taxon>environmental samples</taxon>
    </lineage>
</organism>
<dbReference type="InterPro" id="IPR009056">
    <property type="entry name" value="Cyt_c-like_dom"/>
</dbReference>
<feature type="chain" id="PRO_5028312714" evidence="8">
    <location>
        <begin position="24"/>
        <end position="415"/>
    </location>
</feature>
<proteinExistence type="predicted"/>
<protein>
    <submittedName>
        <fullName evidence="10">Cytochrome c551 peroxidase (EC)</fullName>
        <ecNumber evidence="10">1.11.1.5</ecNumber>
    </submittedName>
</protein>
<feature type="signal peptide" evidence="8">
    <location>
        <begin position="1"/>
        <end position="23"/>
    </location>
</feature>
<dbReference type="PANTHER" id="PTHR30600">
    <property type="entry name" value="CYTOCHROME C PEROXIDASE-RELATED"/>
    <property type="match status" value="1"/>
</dbReference>
<dbReference type="Gene3D" id="1.10.760.10">
    <property type="entry name" value="Cytochrome c-like domain"/>
    <property type="match status" value="2"/>
</dbReference>
<dbReference type="InterPro" id="IPR051395">
    <property type="entry name" value="Cytochrome_c_Peroxidase/MauG"/>
</dbReference>
<dbReference type="PROSITE" id="PS51257">
    <property type="entry name" value="PROKAR_LIPOPROTEIN"/>
    <property type="match status" value="1"/>
</dbReference>
<dbReference type="InterPro" id="IPR004852">
    <property type="entry name" value="Di-haem_cyt_c_peroxidsae"/>
</dbReference>
<dbReference type="SUPFAM" id="SSF46626">
    <property type="entry name" value="Cytochrome c"/>
    <property type="match status" value="2"/>
</dbReference>
<keyword evidence="3 7" id="KW-0479">Metal-binding</keyword>
<dbReference type="Pfam" id="PF03150">
    <property type="entry name" value="CCP_MauG"/>
    <property type="match status" value="1"/>
</dbReference>
<evidence type="ECO:0000256" key="5">
    <source>
        <dbReference type="ARBA" id="ARBA00023002"/>
    </source>
</evidence>
<gene>
    <name evidence="10" type="ORF">HELGO_WM9767</name>
</gene>
<dbReference type="GO" id="GO:0020037">
    <property type="term" value="F:heme binding"/>
    <property type="evidence" value="ECO:0007669"/>
    <property type="project" value="InterPro"/>
</dbReference>
<evidence type="ECO:0000256" key="8">
    <source>
        <dbReference type="SAM" id="SignalP"/>
    </source>
</evidence>
<accession>A0A6S6S2U8</accession>
<dbReference type="InterPro" id="IPR036909">
    <property type="entry name" value="Cyt_c-like_dom_sf"/>
</dbReference>
<evidence type="ECO:0000256" key="4">
    <source>
        <dbReference type="ARBA" id="ARBA00022729"/>
    </source>
</evidence>
<keyword evidence="10" id="KW-0575">Peroxidase</keyword>